<dbReference type="InterPro" id="IPR044791">
    <property type="entry name" value="Beta-glucanase/XTH"/>
</dbReference>
<name>A0A5C7HBS4_9ROSI</name>
<dbReference type="AlphaFoldDB" id="A0A5C7HBS4"/>
<evidence type="ECO:0000256" key="2">
    <source>
        <dbReference type="ARBA" id="ARBA00004271"/>
    </source>
</evidence>
<dbReference type="Pfam" id="PF06955">
    <property type="entry name" value="XET_C"/>
    <property type="match status" value="1"/>
</dbReference>
<feature type="compositionally biased region" description="Polar residues" evidence="12">
    <location>
        <begin position="33"/>
        <end position="47"/>
    </location>
</feature>
<evidence type="ECO:0000259" key="13">
    <source>
        <dbReference type="Pfam" id="PF00722"/>
    </source>
</evidence>
<reference evidence="16" key="1">
    <citation type="journal article" date="2019" name="Gigascience">
        <title>De novo genome assembly of the endangered Acer yangbiense, a plant species with extremely small populations endemic to Yunnan Province, China.</title>
        <authorList>
            <person name="Yang J."/>
            <person name="Wariss H.M."/>
            <person name="Tao L."/>
            <person name="Zhang R."/>
            <person name="Yun Q."/>
            <person name="Hollingsworth P."/>
            <person name="Dao Z."/>
            <person name="Luo G."/>
            <person name="Guo H."/>
            <person name="Ma Y."/>
            <person name="Sun W."/>
        </authorList>
    </citation>
    <scope>NUCLEOTIDE SEQUENCE [LARGE SCALE GENOMIC DNA]</scope>
    <source>
        <strain evidence="16">cv. Malutang</strain>
    </source>
</reference>
<feature type="compositionally biased region" description="Low complexity" evidence="12">
    <location>
        <begin position="23"/>
        <end position="32"/>
    </location>
</feature>
<sequence length="194" mass="22458">MMEKLDRMFMNTIATMDHAWAPSSSVLPSDSSNTDTSQIESTTDSNESIPVDVTQNVESVKNDGNKRMVNKFLVDNVPIRVFKNNTKNGVSYPSKPMHIMASVWGPSWTGHIDWSQAPFQAHYQRFHVDGCVLNDSDIPKCFSSEYWLNNNELWELNPQHRRSYQNVRQNYLTYDYCSDRSRYPKPPPECQLNQ</sequence>
<evidence type="ECO:0000256" key="7">
    <source>
        <dbReference type="ARBA" id="ARBA00022679"/>
    </source>
</evidence>
<evidence type="ECO:0000256" key="12">
    <source>
        <dbReference type="SAM" id="MobiDB-lite"/>
    </source>
</evidence>
<dbReference type="EC" id="2.4.1.207" evidence="3"/>
<feature type="domain" description="GH16" evidence="13">
    <location>
        <begin position="71"/>
        <end position="113"/>
    </location>
</feature>
<keyword evidence="6" id="KW-0964">Secreted</keyword>
<evidence type="ECO:0000256" key="3">
    <source>
        <dbReference type="ARBA" id="ARBA00012152"/>
    </source>
</evidence>
<feature type="region of interest" description="Disordered" evidence="12">
    <location>
        <begin position="22"/>
        <end position="47"/>
    </location>
</feature>
<dbReference type="GO" id="GO:0071555">
    <property type="term" value="P:cell wall organization"/>
    <property type="evidence" value="ECO:0007669"/>
    <property type="project" value="UniProtKB-KW"/>
</dbReference>
<dbReference type="GO" id="GO:0016762">
    <property type="term" value="F:xyloglucan:xyloglucosyl transferase activity"/>
    <property type="evidence" value="ECO:0007669"/>
    <property type="project" value="UniProtKB-EC"/>
</dbReference>
<feature type="domain" description="Xyloglucan endo-transglycosylase C-terminal" evidence="14">
    <location>
        <begin position="143"/>
        <end position="190"/>
    </location>
</feature>
<evidence type="ECO:0000256" key="8">
    <source>
        <dbReference type="ARBA" id="ARBA00022801"/>
    </source>
</evidence>
<dbReference type="SUPFAM" id="SSF49899">
    <property type="entry name" value="Concanavalin A-like lectins/glucanases"/>
    <property type="match status" value="1"/>
</dbReference>
<evidence type="ECO:0000256" key="9">
    <source>
        <dbReference type="ARBA" id="ARBA00023295"/>
    </source>
</evidence>
<dbReference type="PANTHER" id="PTHR31062">
    <property type="entry name" value="XYLOGLUCAN ENDOTRANSGLUCOSYLASE/HYDROLASE PROTEIN 8-RELATED"/>
    <property type="match status" value="1"/>
</dbReference>
<keyword evidence="7" id="KW-0808">Transferase</keyword>
<evidence type="ECO:0000256" key="11">
    <source>
        <dbReference type="ARBA" id="ARBA00034022"/>
    </source>
</evidence>
<dbReference type="InterPro" id="IPR013320">
    <property type="entry name" value="ConA-like_dom_sf"/>
</dbReference>
<evidence type="ECO:0000313" key="15">
    <source>
        <dbReference type="EMBL" id="TXG54377.1"/>
    </source>
</evidence>
<accession>A0A5C7HBS4</accession>
<evidence type="ECO:0000256" key="4">
    <source>
        <dbReference type="ARBA" id="ARBA00022512"/>
    </source>
</evidence>
<dbReference type="InterPro" id="IPR010713">
    <property type="entry name" value="XET_C"/>
</dbReference>
<comment type="caution">
    <text evidence="15">The sequence shown here is derived from an EMBL/GenBank/DDBJ whole genome shotgun (WGS) entry which is preliminary data.</text>
</comment>
<protein>
    <recommendedName>
        <fullName evidence="3">xyloglucan:xyloglucosyl transferase</fullName>
        <ecNumber evidence="3">2.4.1.207</ecNumber>
    </recommendedName>
</protein>
<keyword evidence="5" id="KW-0052">Apoplast</keyword>
<gene>
    <name evidence="15" type="ORF">EZV62_019633</name>
</gene>
<evidence type="ECO:0000256" key="1">
    <source>
        <dbReference type="ARBA" id="ARBA00004191"/>
    </source>
</evidence>
<evidence type="ECO:0000256" key="5">
    <source>
        <dbReference type="ARBA" id="ARBA00022523"/>
    </source>
</evidence>
<keyword evidence="4" id="KW-0134">Cell wall</keyword>
<dbReference type="GO" id="GO:0044042">
    <property type="term" value="P:glucan metabolic process"/>
    <property type="evidence" value="ECO:0007669"/>
    <property type="project" value="InterPro"/>
</dbReference>
<dbReference type="Pfam" id="PF00722">
    <property type="entry name" value="Glyco_hydro_16"/>
    <property type="match status" value="1"/>
</dbReference>
<organism evidence="15 16">
    <name type="scientific">Acer yangbiense</name>
    <dbReference type="NCBI Taxonomy" id="1000413"/>
    <lineage>
        <taxon>Eukaryota</taxon>
        <taxon>Viridiplantae</taxon>
        <taxon>Streptophyta</taxon>
        <taxon>Embryophyta</taxon>
        <taxon>Tracheophyta</taxon>
        <taxon>Spermatophyta</taxon>
        <taxon>Magnoliopsida</taxon>
        <taxon>eudicotyledons</taxon>
        <taxon>Gunneridae</taxon>
        <taxon>Pentapetalae</taxon>
        <taxon>rosids</taxon>
        <taxon>malvids</taxon>
        <taxon>Sapindales</taxon>
        <taxon>Sapindaceae</taxon>
        <taxon>Hippocastanoideae</taxon>
        <taxon>Acereae</taxon>
        <taxon>Acer</taxon>
    </lineage>
</organism>
<proteinExistence type="predicted"/>
<evidence type="ECO:0000313" key="16">
    <source>
        <dbReference type="Proteomes" id="UP000323000"/>
    </source>
</evidence>
<dbReference type="Proteomes" id="UP000323000">
    <property type="component" value="Chromosome 9"/>
</dbReference>
<evidence type="ECO:0000256" key="6">
    <source>
        <dbReference type="ARBA" id="ARBA00022525"/>
    </source>
</evidence>
<evidence type="ECO:0000256" key="10">
    <source>
        <dbReference type="ARBA" id="ARBA00023316"/>
    </source>
</evidence>
<keyword evidence="9" id="KW-0326">Glycosidase</keyword>
<keyword evidence="8" id="KW-0378">Hydrolase</keyword>
<comment type="subcellular location">
    <subcellularLocation>
        <location evidence="1">Secreted</location>
        <location evidence="1">Cell wall</location>
    </subcellularLocation>
    <subcellularLocation>
        <location evidence="2">Secreted</location>
        <location evidence="2">Extracellular space</location>
        <location evidence="2">Apoplast</location>
    </subcellularLocation>
</comment>
<dbReference type="EMBL" id="VAHF01000009">
    <property type="protein sequence ID" value="TXG54377.1"/>
    <property type="molecule type" value="Genomic_DNA"/>
</dbReference>
<dbReference type="GO" id="GO:0048046">
    <property type="term" value="C:apoplast"/>
    <property type="evidence" value="ECO:0007669"/>
    <property type="project" value="UniProtKB-SubCell"/>
</dbReference>
<dbReference type="InterPro" id="IPR000757">
    <property type="entry name" value="Beta-glucanase-like"/>
</dbReference>
<evidence type="ECO:0000259" key="14">
    <source>
        <dbReference type="Pfam" id="PF06955"/>
    </source>
</evidence>
<dbReference type="OrthoDB" id="4781at2759"/>
<keyword evidence="16" id="KW-1185">Reference proteome</keyword>
<comment type="catalytic activity">
    <reaction evidence="11">
        <text>breaks a beta-(1-&gt;4) bond in the backbone of a xyloglucan and transfers the xyloglucanyl segment on to O-4 of the non-reducing terminal glucose residue of an acceptor, which can be a xyloglucan or an oligosaccharide of xyloglucan.</text>
        <dbReference type="EC" id="2.4.1.207"/>
    </reaction>
</comment>
<dbReference type="GO" id="GO:0004553">
    <property type="term" value="F:hydrolase activity, hydrolyzing O-glycosyl compounds"/>
    <property type="evidence" value="ECO:0007669"/>
    <property type="project" value="InterPro"/>
</dbReference>
<keyword evidence="10" id="KW-0961">Cell wall biogenesis/degradation</keyword>
<dbReference type="Gene3D" id="2.60.120.200">
    <property type="match status" value="1"/>
</dbReference>